<name>A0A183IVB4_9BILA</name>
<dbReference type="AlphaFoldDB" id="A0A183IVB4"/>
<dbReference type="InterPro" id="IPR010796">
    <property type="entry name" value="C2_B9-type_dom"/>
</dbReference>
<dbReference type="EMBL" id="UZAM01010739">
    <property type="protein sequence ID" value="VDP13533.1"/>
    <property type="molecule type" value="Genomic_DNA"/>
</dbReference>
<evidence type="ECO:0000256" key="6">
    <source>
        <dbReference type="ARBA" id="ARBA00038411"/>
    </source>
</evidence>
<reference evidence="8 9" key="2">
    <citation type="submission" date="2018-11" db="EMBL/GenBank/DDBJ databases">
        <authorList>
            <consortium name="Pathogen Informatics"/>
        </authorList>
    </citation>
    <scope>NUCLEOTIDE SEQUENCE [LARGE SCALE GENOMIC DNA]</scope>
</reference>
<dbReference type="GO" id="GO:0036038">
    <property type="term" value="C:MKS complex"/>
    <property type="evidence" value="ECO:0007669"/>
    <property type="project" value="TreeGrafter"/>
</dbReference>
<evidence type="ECO:0000313" key="8">
    <source>
        <dbReference type="EMBL" id="VDP13533.1"/>
    </source>
</evidence>
<comment type="similarity">
    <text evidence="6">Belongs to the B9D family.</text>
</comment>
<dbReference type="Proteomes" id="UP000270296">
    <property type="component" value="Unassembled WGS sequence"/>
</dbReference>
<keyword evidence="5" id="KW-0966">Cell projection</keyword>
<comment type="subcellular location">
    <subcellularLocation>
        <location evidence="1">Cytoplasm</location>
        <location evidence="1">Cytoskeleton</location>
        <location evidence="1">Cilium basal body</location>
    </subcellularLocation>
</comment>
<evidence type="ECO:0000256" key="4">
    <source>
        <dbReference type="ARBA" id="ARBA00023212"/>
    </source>
</evidence>
<evidence type="ECO:0000256" key="7">
    <source>
        <dbReference type="ARBA" id="ARBA00039274"/>
    </source>
</evidence>
<evidence type="ECO:0000256" key="1">
    <source>
        <dbReference type="ARBA" id="ARBA00004120"/>
    </source>
</evidence>
<keyword evidence="2" id="KW-0963">Cytoplasm</keyword>
<protein>
    <recommendedName>
        <fullName evidence="7">B9 domain-containing protein 1</fullName>
    </recommendedName>
</protein>
<dbReference type="WBParaSite" id="SBAD_0000784901-mRNA-1">
    <property type="protein sequence ID" value="SBAD_0000784901-mRNA-1"/>
    <property type="gene ID" value="SBAD_0000784901"/>
</dbReference>
<proteinExistence type="inferred from homology"/>
<reference evidence="10" key="1">
    <citation type="submission" date="2016-06" db="UniProtKB">
        <authorList>
            <consortium name="WormBaseParasite"/>
        </authorList>
    </citation>
    <scope>IDENTIFICATION</scope>
</reference>
<dbReference type="GO" id="GO:0060271">
    <property type="term" value="P:cilium assembly"/>
    <property type="evidence" value="ECO:0007669"/>
    <property type="project" value="TreeGrafter"/>
</dbReference>
<dbReference type="PANTHER" id="PTHR12968:SF1">
    <property type="entry name" value="B9 DOMAIN-CONTAINING PROTEIN 1"/>
    <property type="match status" value="1"/>
</dbReference>
<evidence type="ECO:0000313" key="10">
    <source>
        <dbReference type="WBParaSite" id="SBAD_0000784901-mRNA-1"/>
    </source>
</evidence>
<evidence type="ECO:0000256" key="2">
    <source>
        <dbReference type="ARBA" id="ARBA00022490"/>
    </source>
</evidence>
<keyword evidence="9" id="KW-1185">Reference proteome</keyword>
<accession>A0A183IVB4</accession>
<dbReference type="PROSITE" id="PS51381">
    <property type="entry name" value="C2_B9"/>
    <property type="match status" value="1"/>
</dbReference>
<dbReference type="OrthoDB" id="431939at2759"/>
<sequence>FPFISNVYCKYTFAYGQDWSVVAGIEDGITQLSHPSQVATTRGQFVFNFPLEITFSSTNPCGWPRLVLSCYGTDFFGHDVIRGYGATTLPVSPGSHKKTVPMFVPRSSSGFQAVFGWLLGRRPEFADPTFVAQCSNRESNDLYFFAFSKGEVMEGTFSNTFFIRYF</sequence>
<evidence type="ECO:0000256" key="5">
    <source>
        <dbReference type="ARBA" id="ARBA00023273"/>
    </source>
</evidence>
<gene>
    <name evidence="8" type="ORF">SBAD_LOCUS7561</name>
</gene>
<keyword evidence="3" id="KW-0970">Cilium biogenesis/degradation</keyword>
<keyword evidence="4" id="KW-0206">Cytoskeleton</keyword>
<evidence type="ECO:0000256" key="3">
    <source>
        <dbReference type="ARBA" id="ARBA00022794"/>
    </source>
</evidence>
<dbReference type="Pfam" id="PF07162">
    <property type="entry name" value="B9-C2"/>
    <property type="match status" value="1"/>
</dbReference>
<dbReference type="PANTHER" id="PTHR12968">
    <property type="entry name" value="B9 DOMAIN-CONTAINING"/>
    <property type="match status" value="1"/>
</dbReference>
<organism evidence="10">
    <name type="scientific">Soboliphyme baturini</name>
    <dbReference type="NCBI Taxonomy" id="241478"/>
    <lineage>
        <taxon>Eukaryota</taxon>
        <taxon>Metazoa</taxon>
        <taxon>Ecdysozoa</taxon>
        <taxon>Nematoda</taxon>
        <taxon>Enoplea</taxon>
        <taxon>Dorylaimia</taxon>
        <taxon>Dioctophymatida</taxon>
        <taxon>Dioctophymatoidea</taxon>
        <taxon>Soboliphymatidae</taxon>
        <taxon>Soboliphyme</taxon>
    </lineage>
</organism>
<evidence type="ECO:0000313" key="9">
    <source>
        <dbReference type="Proteomes" id="UP000270296"/>
    </source>
</evidence>